<reference evidence="2 3" key="1">
    <citation type="journal article" date="2019" name="Emerg. Microbes Infect.">
        <title>Comprehensive subspecies identification of 175 nontuberculous mycobacteria species based on 7547 genomic profiles.</title>
        <authorList>
            <person name="Matsumoto Y."/>
            <person name="Kinjo T."/>
            <person name="Motooka D."/>
            <person name="Nabeya D."/>
            <person name="Jung N."/>
            <person name="Uechi K."/>
            <person name="Horii T."/>
            <person name="Iida T."/>
            <person name="Fujita J."/>
            <person name="Nakamura S."/>
        </authorList>
    </citation>
    <scope>NUCLEOTIDE SEQUENCE [LARGE SCALE GENOMIC DNA]</scope>
    <source>
        <strain evidence="2 3">JCM 30275</strain>
    </source>
</reference>
<organism evidence="2 3">
    <name type="scientific">Mycolicibacterium anyangense</name>
    <dbReference type="NCBI Taxonomy" id="1431246"/>
    <lineage>
        <taxon>Bacteria</taxon>
        <taxon>Bacillati</taxon>
        <taxon>Actinomycetota</taxon>
        <taxon>Actinomycetes</taxon>
        <taxon>Mycobacteriales</taxon>
        <taxon>Mycobacteriaceae</taxon>
        <taxon>Mycolicibacterium</taxon>
    </lineage>
</organism>
<protein>
    <submittedName>
        <fullName evidence="2">Uncharacterized protein</fullName>
    </submittedName>
</protein>
<sequence length="110" mass="12677">MPAVRDATNTRWTVRRVWWPFGTWLLELPEWGGLFALGMLLTLPLVVVWPFWVLARFLGAPWTIVVKRKGDEIHREKVTGWTASRERMADMMAEARRHGSPEAESGAVVY</sequence>
<proteinExistence type="predicted"/>
<keyword evidence="3" id="KW-1185">Reference proteome</keyword>
<dbReference type="AlphaFoldDB" id="A0A6N4W696"/>
<accession>A0A6N4W696</accession>
<dbReference type="EMBL" id="AP022620">
    <property type="protein sequence ID" value="BBZ75562.1"/>
    <property type="molecule type" value="Genomic_DNA"/>
</dbReference>
<dbReference type="Proteomes" id="UP000467249">
    <property type="component" value="Chromosome"/>
</dbReference>
<evidence type="ECO:0000313" key="2">
    <source>
        <dbReference type="EMBL" id="BBZ75562.1"/>
    </source>
</evidence>
<evidence type="ECO:0000256" key="1">
    <source>
        <dbReference type="SAM" id="Phobius"/>
    </source>
</evidence>
<gene>
    <name evidence="2" type="ORF">MANY_08990</name>
</gene>
<evidence type="ECO:0000313" key="3">
    <source>
        <dbReference type="Proteomes" id="UP000467249"/>
    </source>
</evidence>
<keyword evidence="1" id="KW-0472">Membrane</keyword>
<feature type="transmembrane region" description="Helical" evidence="1">
    <location>
        <begin position="34"/>
        <end position="59"/>
    </location>
</feature>
<keyword evidence="1" id="KW-0812">Transmembrane</keyword>
<dbReference type="KEGG" id="many:MANY_08990"/>
<dbReference type="RefSeq" id="WP_163803148.1">
    <property type="nucleotide sequence ID" value="NZ_AP022620.1"/>
</dbReference>
<name>A0A6N4W696_9MYCO</name>
<keyword evidence="1" id="KW-1133">Transmembrane helix</keyword>